<dbReference type="EMBL" id="KF900501">
    <property type="protein sequence ID" value="AIE97211.1"/>
    <property type="molecule type" value="Genomic_DNA"/>
</dbReference>
<feature type="transmembrane region" description="Helical" evidence="2">
    <location>
        <begin position="1410"/>
        <end position="1430"/>
    </location>
</feature>
<evidence type="ECO:0000256" key="2">
    <source>
        <dbReference type="SAM" id="Phobius"/>
    </source>
</evidence>
<dbReference type="PROSITE" id="PS51841">
    <property type="entry name" value="LTD"/>
    <property type="match status" value="2"/>
</dbReference>
<feature type="compositionally biased region" description="Low complexity" evidence="1">
    <location>
        <begin position="1353"/>
        <end position="1370"/>
    </location>
</feature>
<keyword evidence="2" id="KW-0812">Transmembrane</keyword>
<keyword evidence="2" id="KW-1133">Transmembrane helix</keyword>
<name>A0A075G5N1_9EURY</name>
<dbReference type="SUPFAM" id="SSF74853">
    <property type="entry name" value="Lamin A/C globular tail domain"/>
    <property type="match status" value="2"/>
</dbReference>
<dbReference type="SUPFAM" id="SSF56024">
    <property type="entry name" value="Phospholipase D/nuclease"/>
    <property type="match status" value="2"/>
</dbReference>
<dbReference type="Gene3D" id="3.30.870.10">
    <property type="entry name" value="Endonuclease Chain A"/>
    <property type="match status" value="2"/>
</dbReference>
<organism evidence="5">
    <name type="scientific">uncultured marine group II/III euryarchaeote AD1000_95_H06</name>
    <dbReference type="NCBI Taxonomy" id="1457828"/>
    <lineage>
        <taxon>Archaea</taxon>
        <taxon>Methanobacteriati</taxon>
        <taxon>Methanobacteriota</taxon>
        <taxon>environmental samples</taxon>
    </lineage>
</organism>
<feature type="domain" description="LTD" evidence="4">
    <location>
        <begin position="705"/>
        <end position="831"/>
    </location>
</feature>
<dbReference type="PANTHER" id="PTHR35399">
    <property type="entry name" value="SLR8030 PROTEIN"/>
    <property type="match status" value="1"/>
</dbReference>
<evidence type="ECO:0000259" key="3">
    <source>
        <dbReference type="PROSITE" id="PS50035"/>
    </source>
</evidence>
<feature type="region of interest" description="Disordered" evidence="1">
    <location>
        <begin position="1338"/>
        <end position="1399"/>
    </location>
</feature>
<dbReference type="InterPro" id="IPR008557">
    <property type="entry name" value="PhoX"/>
</dbReference>
<sequence>MHRGSTRGTALLVMALLLTGLMTPQLLDGEVESARFESSDSTESCNICINEVMPNADGSDQGIFPQGEWVELLNTGPSEISLEGWTIVDVGGWTHPINSSSWVGFEELTTPYFIEAGDYAIIAENEIGTLRINNGGETLFLTDSQGNVVHEVTTGEASNGVSKIPSDGVSEWINSEQPTPGSENIGGDGGGEDDQGTPADLTRIMMVPDGAEVTGLHVNSLGNLFVSSMHPDDPYKATIGVINGFDWNDLPDDIPELPSSSSQSEIWHGVRTSVGTYQALLQSGDNLGNGEVAGGIYAADDGELLFTSEKPDFNAFVATNSGETEGYLYSTWESRPAGVSQLHIEWNSFEGSWDILGGKMLDLSGINGGWVLCFGSLSPWGTPLLSEELYFSNTVDWNNPNYNYHDDQLELADYLGEYPNPYDYGWIIEMDDADTNAPTLEKHFAMGRFSHENAQVMPDRKTVYLSDDEYGTGLFKFIADSPGNLDAGTLYAAKVNQDAGTNPSTTGFDVIWVELASSNSASIQGWIDEYDGIGTMDYVSGQNSYISDEEINEWAEHTLNDDLDGDGNIGFAADNRVAFLESRKAAAALGATVEWNKMEGVVFNENAPDYLYLAMSDIRYDMTDSSGDIRLSENRCGLIYSLEIVDNWDVNRIDPVVSGGTYSSGQCDVNNIAGPDNLAVLNDGSLLIAEDSGKHSNNMLWHWQPPSPPSDWDNEFDVKFTRIMPSEVPNRDNDWFEITNTGDEEVSLTGWTVERIRSTTPWISSFNDLVIPAGESVVLTENPANLLSDGGIAALDGNVVMNNMPWLVDSGSSLQLKAPDGTVVDAIAFGGGIAEIDGWNGAAISVPGDGTPGLILMRGTGCGDYPDTDAGSDWEYRWIRIGASTFCDGGFLSTEMDSSATASISPETGFNDLLHWINQADSSIHLHVYQSMSPDLTNALLEAISRGVSVSILLEEGILDGSSTKNNQRGHAQTLHDAGATVLWMDDPSVISSPYTYIHSKVSVRDSESVWISSGNWKDSSLPPDGIGNREWSVIVNSQSFAELVLSRMAWDENQMHLHISAHSNNHAPTFDWVMEEPSFDGEITPPVYHSGPFDLRLITCPDDCVDGIIEMIDSADTSIELSVQYLDLDWYWGFGENPIIEAIHSAALRGVKVRLLLNGFYVDQDDEIRDAVQMFNTDWNATQGLDTTARIMASSDTIVKLHNKGAIIDGESVLVGSMNWGSNAALRNREMGVLIHNQELTSEYLQSFEEDWNRLDSLTDSDGDLLPDFWEIEHGLNRHSAAILGTALSEQSLDLDEDGLNNLDEYLLGGNPNDSDTDDDCILDGDEPAFAQSVMRAPSASMNSNDVDDNGVADGVQFGCDDGTGTTDPGDGDGGSDTGDGDSNNGDDDDTGGIINVRENPLSAPGAKFLLGLTLIAAIALAGAGLTLVKRPRIRTEERLIDDSGYRFDDADAERAILKGTRFDEDSVDTREWTEGRDDGVHGAIVLDGFGFEELDRDQVQWMLDKGMSIEELRDEHGEDEA</sequence>
<dbReference type="InterPro" id="IPR001736">
    <property type="entry name" value="PLipase_D/transphosphatidylase"/>
</dbReference>
<dbReference type="InterPro" id="IPR025202">
    <property type="entry name" value="PLD-like_dom"/>
</dbReference>
<dbReference type="SMART" id="SM00155">
    <property type="entry name" value="PLDc"/>
    <property type="match status" value="2"/>
</dbReference>
<keyword evidence="2" id="KW-0472">Membrane</keyword>
<dbReference type="PROSITE" id="PS50035">
    <property type="entry name" value="PLD"/>
    <property type="match status" value="2"/>
</dbReference>
<feature type="region of interest" description="Disordered" evidence="1">
    <location>
        <begin position="171"/>
        <end position="198"/>
    </location>
</feature>
<dbReference type="PANTHER" id="PTHR35399:SF2">
    <property type="entry name" value="DUF839 DOMAIN-CONTAINING PROTEIN"/>
    <property type="match status" value="1"/>
</dbReference>
<dbReference type="InterPro" id="IPR001322">
    <property type="entry name" value="Lamin_tail_dom"/>
</dbReference>
<dbReference type="InterPro" id="IPR036415">
    <property type="entry name" value="Lamin_tail_dom_sf"/>
</dbReference>
<dbReference type="Pfam" id="PF13091">
    <property type="entry name" value="PLDc_2"/>
    <property type="match status" value="2"/>
</dbReference>
<accession>A0A075G5N1</accession>
<dbReference type="Pfam" id="PF05787">
    <property type="entry name" value="PhoX"/>
    <property type="match status" value="1"/>
</dbReference>
<dbReference type="Pfam" id="PF00932">
    <property type="entry name" value="LTD"/>
    <property type="match status" value="2"/>
</dbReference>
<evidence type="ECO:0000256" key="1">
    <source>
        <dbReference type="SAM" id="MobiDB-lite"/>
    </source>
</evidence>
<feature type="compositionally biased region" description="Acidic residues" evidence="1">
    <location>
        <begin position="1316"/>
        <end position="1326"/>
    </location>
</feature>
<dbReference type="Gene3D" id="2.60.40.1260">
    <property type="entry name" value="Lamin Tail domain"/>
    <property type="match status" value="2"/>
</dbReference>
<dbReference type="GO" id="GO:0003824">
    <property type="term" value="F:catalytic activity"/>
    <property type="evidence" value="ECO:0007669"/>
    <property type="project" value="InterPro"/>
</dbReference>
<evidence type="ECO:0000313" key="5">
    <source>
        <dbReference type="EMBL" id="AIE97211.1"/>
    </source>
</evidence>
<feature type="domain" description="PLD phosphodiesterase" evidence="3">
    <location>
        <begin position="1198"/>
        <end position="1225"/>
    </location>
</feature>
<reference evidence="5" key="1">
    <citation type="journal article" date="2014" name="Genome Biol. Evol.">
        <title>Pangenome evidence for extensive interdomain horizontal transfer affecting lineage core and shell genes in uncultured planktonic thaumarchaeota and euryarchaeota.</title>
        <authorList>
            <person name="Deschamps P."/>
            <person name="Zivanovic Y."/>
            <person name="Moreira D."/>
            <person name="Rodriguez-Valera F."/>
            <person name="Lopez-Garcia P."/>
        </authorList>
    </citation>
    <scope>NUCLEOTIDE SEQUENCE</scope>
</reference>
<feature type="domain" description="LTD" evidence="4">
    <location>
        <begin position="32"/>
        <end position="156"/>
    </location>
</feature>
<feature type="compositionally biased region" description="Polar residues" evidence="1">
    <location>
        <begin position="172"/>
        <end position="182"/>
    </location>
</feature>
<proteinExistence type="predicted"/>
<feature type="domain" description="PLD phosphodiesterase" evidence="3">
    <location>
        <begin position="994"/>
        <end position="1021"/>
    </location>
</feature>
<protein>
    <submittedName>
        <fullName evidence="5">Putative phosphatase</fullName>
    </submittedName>
</protein>
<evidence type="ECO:0000259" key="4">
    <source>
        <dbReference type="PROSITE" id="PS51841"/>
    </source>
</evidence>
<feature type="region of interest" description="Disordered" evidence="1">
    <location>
        <begin position="1307"/>
        <end position="1326"/>
    </location>
</feature>